<evidence type="ECO:0000313" key="1">
    <source>
        <dbReference type="EMBL" id="QDV75796.1"/>
    </source>
</evidence>
<dbReference type="Proteomes" id="UP000316426">
    <property type="component" value="Chromosome"/>
</dbReference>
<dbReference type="KEGG" id="bmei:Spa11_40190"/>
<name>A0A518KDD3_9BACT</name>
<dbReference type="AlphaFoldDB" id="A0A518KDD3"/>
<sequence>MSEKSLLPHLFSQLDVTTGAQRPTHVTAQDEQTELLRDVLAAQDRTNELLEELVGALTSQQRRRQEEMQRWRDANPQLAENCREAAEVLSEVQVDYLDRLTEDVKDNGSEMAYGDFLLTEFVDRYGPRLAHLNGVIQALAQLGGCQPAPADEEQED</sequence>
<gene>
    <name evidence="1" type="ORF">Spa11_40190</name>
</gene>
<accession>A0A518KDD3</accession>
<keyword evidence="2" id="KW-1185">Reference proteome</keyword>
<evidence type="ECO:0000313" key="2">
    <source>
        <dbReference type="Proteomes" id="UP000316426"/>
    </source>
</evidence>
<reference evidence="1 2" key="1">
    <citation type="submission" date="2019-02" db="EMBL/GenBank/DDBJ databases">
        <title>Deep-cultivation of Planctomycetes and their phenomic and genomic characterization uncovers novel biology.</title>
        <authorList>
            <person name="Wiegand S."/>
            <person name="Jogler M."/>
            <person name="Boedeker C."/>
            <person name="Pinto D."/>
            <person name="Vollmers J."/>
            <person name="Rivas-Marin E."/>
            <person name="Kohn T."/>
            <person name="Peeters S.H."/>
            <person name="Heuer A."/>
            <person name="Rast P."/>
            <person name="Oberbeckmann S."/>
            <person name="Bunk B."/>
            <person name="Jeske O."/>
            <person name="Meyerdierks A."/>
            <person name="Storesund J.E."/>
            <person name="Kallscheuer N."/>
            <person name="Luecker S."/>
            <person name="Lage O.M."/>
            <person name="Pohl T."/>
            <person name="Merkel B.J."/>
            <person name="Hornburger P."/>
            <person name="Mueller R.-W."/>
            <person name="Bruemmer F."/>
            <person name="Labrenz M."/>
            <person name="Spormann A.M."/>
            <person name="Op den Camp H."/>
            <person name="Overmann J."/>
            <person name="Amann R."/>
            <person name="Jetten M.S.M."/>
            <person name="Mascher T."/>
            <person name="Medema M.H."/>
            <person name="Devos D.P."/>
            <person name="Kaster A.-K."/>
            <person name="Ovreas L."/>
            <person name="Rohde M."/>
            <person name="Galperin M.Y."/>
            <person name="Jogler C."/>
        </authorList>
    </citation>
    <scope>NUCLEOTIDE SEQUENCE [LARGE SCALE GENOMIC DNA]</scope>
    <source>
        <strain evidence="1 2">Spa11</strain>
    </source>
</reference>
<dbReference type="RefSeq" id="WP_231933045.1">
    <property type="nucleotide sequence ID" value="NZ_CP036349.1"/>
</dbReference>
<dbReference type="EMBL" id="CP036349">
    <property type="protein sequence ID" value="QDV75796.1"/>
    <property type="molecule type" value="Genomic_DNA"/>
</dbReference>
<proteinExistence type="predicted"/>
<organism evidence="1 2">
    <name type="scientific">Botrimarina mediterranea</name>
    <dbReference type="NCBI Taxonomy" id="2528022"/>
    <lineage>
        <taxon>Bacteria</taxon>
        <taxon>Pseudomonadati</taxon>
        <taxon>Planctomycetota</taxon>
        <taxon>Planctomycetia</taxon>
        <taxon>Pirellulales</taxon>
        <taxon>Lacipirellulaceae</taxon>
        <taxon>Botrimarina</taxon>
    </lineage>
</organism>
<protein>
    <submittedName>
        <fullName evidence="1">Uncharacterized protein</fullName>
    </submittedName>
</protein>